<dbReference type="InterPro" id="IPR013783">
    <property type="entry name" value="Ig-like_fold"/>
</dbReference>
<protein>
    <recommendedName>
        <fullName evidence="1">Baseplate wedge protein gp7</fullName>
    </recommendedName>
</protein>
<sequence length="1035" mass="120542">MTIAPFVTSLRIHKLSANQVNIRWDDVGANFYYFVEIAEIEDETGRLLDRSSLSWRALGYTTENEWFANNLRPMTTYRMRVQSTAAGFEPSEWVETEDFETFEVNAYTFEQMSQFMLMKPFIEEKFIKNRMNYVNFNTAALQASLMAENFPISTEYKDLSQVKQYVLGEDEFHEIQGPIEAVCVDKDRTMLAEIDGNLYLFERFQHMVKVSNDKGQNWHYVRLFSDRVGNPVSRTCVYQSNTTTYVLGYNKVFYGRKSSGVRWSSDEVRFSDNEVTFTKLGDQLNLGFEVEIFGVYASWPGILNTRVEAMTVNNTHLYGVARDTVRRIKLKQAPVDTVIGSPTFGEKLFEPEIIRITGDDLAVCYKMDSIGGKIFALITGRLKSAGLDASDPKNVECVSKEAEAIKGVYVFDEDTLSFRRVFGTTAEERRRIEHGWSSMSTDGQELFFSSGDFRYNEYVPDNELPLEYPAKVTEAVSYYAPYQYHHDKHWHMMSFRSNENSGWEEFKPGRMKFYAEPWFNWMARSGNRNWVTTTDHALVVYNNTTYTKYVDTLSLTDPNRILHEVWNKGDGVFYCPNVEFDSFLKYASGIMFHEPDGTLVGFYEFEYRVRDYVKITWKPKNVMFKAFLQNQEHEVPWTPTEDTGLQDPDLVPLVRKMMPDSYLLQDTNFEAFSNYYLQFISKGYGTHYNKLLNLVRDKYPREEHAWEYLWSEVYKRNIYLSKDQRDAVVRFFEARKNDFYATKGIEESYQFLFKLLYNEDVEIDIESKNSTEYDIVVDSDNINDDIVGRTIYTASGRCNVTYIEREYVDGKLLWRMTIHNMIGRFIAGQEVKSEKTSFEGMIVVGVRGKELISNTIEYINRSRSYYVMKIRSSLPTSRYRDDVLRFVHPVGFGFIGITLITMFINSGLSMKHVETTINKLKNYKWDSGIPSYYPDRNAAISPTGTIERDAWGDPIYYDNVNKGVPYPCTQEYITENNNSQFQGQGPCERRKRYSPLFDQSAVTFSCYRELVDERLKDNVGNPRDPENPTQVNIGE</sequence>
<name>A0A2I6UFY7_9CAUD</name>
<comment type="function">
    <text evidence="1">Baseplate protein. Involved in the tail assembly.</text>
</comment>
<feature type="domain" description="Fibronectin type-III" evidence="3">
    <location>
        <begin position="6"/>
        <end position="104"/>
    </location>
</feature>
<keyword evidence="1" id="KW-0426">Late protein</keyword>
<organism evidence="4 5">
    <name type="scientific">Klebsiella phage vB_Kpn_F48</name>
    <dbReference type="NCBI Taxonomy" id="2070028"/>
    <lineage>
        <taxon>Viruses</taxon>
        <taxon>Duplodnaviria</taxon>
        <taxon>Heunggongvirae</taxon>
        <taxon>Uroviricota</taxon>
        <taxon>Caudoviricetes</taxon>
        <taxon>Marfavirus</taxon>
        <taxon>Marfavirus F48</taxon>
    </lineage>
</organism>
<dbReference type="PROSITE" id="PS50853">
    <property type="entry name" value="FN3"/>
    <property type="match status" value="1"/>
</dbReference>
<keyword evidence="2" id="KW-1133">Transmembrane helix</keyword>
<dbReference type="Pfam" id="PF21427">
    <property type="entry name" value="Gp7_5th"/>
    <property type="match status" value="1"/>
</dbReference>
<dbReference type="InterPro" id="IPR048812">
    <property type="entry name" value="Gp7_dom_VI"/>
</dbReference>
<keyword evidence="1" id="KW-1245">Viral tail assembly</keyword>
<keyword evidence="1" id="KW-1226">Viral baseplate protein</keyword>
<keyword evidence="2" id="KW-0472">Membrane</keyword>
<keyword evidence="1" id="KW-1188">Viral release from host cell</keyword>
<dbReference type="EMBL" id="MG746602">
    <property type="protein sequence ID" value="AUO78881.1"/>
    <property type="molecule type" value="Genomic_DNA"/>
</dbReference>
<evidence type="ECO:0000256" key="1">
    <source>
        <dbReference type="HAMAP-Rule" id="MF_04103"/>
    </source>
</evidence>
<dbReference type="CDD" id="cd00063">
    <property type="entry name" value="FN3"/>
    <property type="match status" value="1"/>
</dbReference>
<dbReference type="InterPro" id="IPR048811">
    <property type="entry name" value="Gp7_dom_V"/>
</dbReference>
<dbReference type="GO" id="GO:0098025">
    <property type="term" value="C:virus tail, baseplate"/>
    <property type="evidence" value="ECO:0007669"/>
    <property type="project" value="UniProtKB-UniRule"/>
</dbReference>
<dbReference type="HAMAP" id="MF_04103">
    <property type="entry name" value="BP07_T4"/>
    <property type="match status" value="1"/>
</dbReference>
<keyword evidence="5" id="KW-1185">Reference proteome</keyword>
<keyword evidence="1" id="KW-1015">Disulfide bond</keyword>
<evidence type="ECO:0000259" key="3">
    <source>
        <dbReference type="PROSITE" id="PS50853"/>
    </source>
</evidence>
<dbReference type="InterPro" id="IPR036116">
    <property type="entry name" value="FN3_sf"/>
</dbReference>
<evidence type="ECO:0000313" key="5">
    <source>
        <dbReference type="Proteomes" id="UP000240294"/>
    </source>
</evidence>
<evidence type="ECO:0000256" key="2">
    <source>
        <dbReference type="SAM" id="Phobius"/>
    </source>
</evidence>
<comment type="subcellular location">
    <subcellularLocation>
        <location evidence="1">Virion</location>
    </subcellularLocation>
    <text evidence="1">Present in the baseplate.</text>
</comment>
<comment type="similarity">
    <text evidence="1">Belongs to the T4likevirus baseplate wedge protein gp7 family.</text>
</comment>
<dbReference type="SUPFAM" id="SSF49265">
    <property type="entry name" value="Fibronectin type III"/>
    <property type="match status" value="1"/>
</dbReference>
<reference evidence="5" key="1">
    <citation type="submission" date="2018-01" db="EMBL/GenBank/DDBJ databases">
        <title>Direct submission.</title>
        <authorList>
            <person name="Ciacci N."/>
        </authorList>
    </citation>
    <scope>NUCLEOTIDE SEQUENCE [LARGE SCALE GENOMIC DNA]</scope>
</reference>
<dbReference type="Pfam" id="PF21428">
    <property type="entry name" value="Gp7_helical"/>
    <property type="match status" value="1"/>
</dbReference>
<evidence type="ECO:0000313" key="4">
    <source>
        <dbReference type="EMBL" id="AUO78881.1"/>
    </source>
</evidence>
<keyword evidence="1" id="KW-0946">Virion</keyword>
<proteinExistence type="inferred from homology"/>
<dbReference type="Gene3D" id="2.60.40.10">
    <property type="entry name" value="Immunoglobulins"/>
    <property type="match status" value="1"/>
</dbReference>
<dbReference type="Proteomes" id="UP000240294">
    <property type="component" value="Genome"/>
</dbReference>
<dbReference type="InterPro" id="IPR048810">
    <property type="entry name" value="Gp7_helical"/>
</dbReference>
<feature type="transmembrane region" description="Helical" evidence="2">
    <location>
        <begin position="886"/>
        <end position="904"/>
    </location>
</feature>
<keyword evidence="2" id="KW-0812">Transmembrane</keyword>
<dbReference type="InterPro" id="IPR034697">
    <property type="entry name" value="GP7_T4"/>
</dbReference>
<feature type="disulfide bond" description="Interchain (with GP10)" evidence="1">
    <location>
        <position position="183"/>
    </location>
</feature>
<dbReference type="InterPro" id="IPR003961">
    <property type="entry name" value="FN3_dom"/>
</dbReference>
<dbReference type="Pfam" id="PF21456">
    <property type="entry name" value="Gp7_6th"/>
    <property type="match status" value="1"/>
</dbReference>
<comment type="subunit">
    <text evidence="1">Binds to gp10 homotrimer; disulfide-linked. Heteromultimer with gp10; a gp10 molecule is disulfide-linked to gp7 and the other two remaining gp10 molecules form a disulfide bond.</text>
</comment>
<keyword evidence="1" id="KW-1227">Viral tail protein</keyword>
<dbReference type="GO" id="GO:0098003">
    <property type="term" value="P:viral tail assembly"/>
    <property type="evidence" value="ECO:0007669"/>
    <property type="project" value="UniProtKB-KW"/>
</dbReference>
<gene>
    <name evidence="4" type="ORF">vBKpnF48_256</name>
</gene>
<accession>A0A2I6UFY7</accession>